<protein>
    <submittedName>
        <fullName evidence="1">Uncharacterized protein</fullName>
    </submittedName>
</protein>
<accession>A0A9D4MEE4</accession>
<keyword evidence="2" id="KW-1185">Reference proteome</keyword>
<dbReference type="Proteomes" id="UP000828390">
    <property type="component" value="Unassembled WGS sequence"/>
</dbReference>
<dbReference type="AlphaFoldDB" id="A0A9D4MEE4"/>
<evidence type="ECO:0000313" key="1">
    <source>
        <dbReference type="EMBL" id="KAH3873897.1"/>
    </source>
</evidence>
<name>A0A9D4MEE4_DREPO</name>
<gene>
    <name evidence="1" type="ORF">DPMN_037138</name>
</gene>
<sequence>MIKGGVVEGVGCGNLLDGGGGCGGNNRGGGRGWGVRGGNNYGVWGWGDGRGYNMFKKIGLGGMGVRGLYNRGGAGWGLGVRGGNNMFKTKKWGMGGCIMWVRGIFKKIGRWGGWEGIMWGVGGGILLRLNKRLTRRNVMVDLPCKIFSPCADKPVSLWRAKQIRLAESLCDSIHADLKAQHQGIGIQQTRGTLEKRRNKQHLVDRERAAGRTTKWAGPKLLSRGADGNFREVNM</sequence>
<reference evidence="1" key="1">
    <citation type="journal article" date="2019" name="bioRxiv">
        <title>The Genome of the Zebra Mussel, Dreissena polymorpha: A Resource for Invasive Species Research.</title>
        <authorList>
            <person name="McCartney M.A."/>
            <person name="Auch B."/>
            <person name="Kono T."/>
            <person name="Mallez S."/>
            <person name="Zhang Y."/>
            <person name="Obille A."/>
            <person name="Becker A."/>
            <person name="Abrahante J.E."/>
            <person name="Garbe J."/>
            <person name="Badalamenti J.P."/>
            <person name="Herman A."/>
            <person name="Mangelson H."/>
            <person name="Liachko I."/>
            <person name="Sullivan S."/>
            <person name="Sone E.D."/>
            <person name="Koren S."/>
            <person name="Silverstein K.A.T."/>
            <person name="Beckman K.B."/>
            <person name="Gohl D.M."/>
        </authorList>
    </citation>
    <scope>NUCLEOTIDE SEQUENCE</scope>
    <source>
        <strain evidence="1">Duluth1</strain>
        <tissue evidence="1">Whole animal</tissue>
    </source>
</reference>
<evidence type="ECO:0000313" key="2">
    <source>
        <dbReference type="Proteomes" id="UP000828390"/>
    </source>
</evidence>
<comment type="caution">
    <text evidence="1">The sequence shown here is derived from an EMBL/GenBank/DDBJ whole genome shotgun (WGS) entry which is preliminary data.</text>
</comment>
<dbReference type="EMBL" id="JAIWYP010000002">
    <property type="protein sequence ID" value="KAH3873897.1"/>
    <property type="molecule type" value="Genomic_DNA"/>
</dbReference>
<proteinExistence type="predicted"/>
<reference evidence="1" key="2">
    <citation type="submission" date="2020-11" db="EMBL/GenBank/DDBJ databases">
        <authorList>
            <person name="McCartney M.A."/>
            <person name="Auch B."/>
            <person name="Kono T."/>
            <person name="Mallez S."/>
            <person name="Becker A."/>
            <person name="Gohl D.M."/>
            <person name="Silverstein K.A.T."/>
            <person name="Koren S."/>
            <person name="Bechman K.B."/>
            <person name="Herman A."/>
            <person name="Abrahante J.E."/>
            <person name="Garbe J."/>
        </authorList>
    </citation>
    <scope>NUCLEOTIDE SEQUENCE</scope>
    <source>
        <strain evidence="1">Duluth1</strain>
        <tissue evidence="1">Whole animal</tissue>
    </source>
</reference>
<organism evidence="1 2">
    <name type="scientific">Dreissena polymorpha</name>
    <name type="common">Zebra mussel</name>
    <name type="synonym">Mytilus polymorpha</name>
    <dbReference type="NCBI Taxonomy" id="45954"/>
    <lineage>
        <taxon>Eukaryota</taxon>
        <taxon>Metazoa</taxon>
        <taxon>Spiralia</taxon>
        <taxon>Lophotrochozoa</taxon>
        <taxon>Mollusca</taxon>
        <taxon>Bivalvia</taxon>
        <taxon>Autobranchia</taxon>
        <taxon>Heteroconchia</taxon>
        <taxon>Euheterodonta</taxon>
        <taxon>Imparidentia</taxon>
        <taxon>Neoheterodontei</taxon>
        <taxon>Myida</taxon>
        <taxon>Dreissenoidea</taxon>
        <taxon>Dreissenidae</taxon>
        <taxon>Dreissena</taxon>
    </lineage>
</organism>